<proteinExistence type="predicted"/>
<dbReference type="FunFam" id="1.10.8.270:FF:000012">
    <property type="entry name" value="TBC domain-containing protein kinase-like protein-like"/>
    <property type="match status" value="1"/>
</dbReference>
<keyword evidence="6" id="KW-1185">Reference proteome</keyword>
<dbReference type="SMART" id="SM00220">
    <property type="entry name" value="S_TKc"/>
    <property type="match status" value="1"/>
</dbReference>
<dbReference type="Pfam" id="PF00069">
    <property type="entry name" value="Pkinase"/>
    <property type="match status" value="1"/>
</dbReference>
<evidence type="ECO:0000256" key="1">
    <source>
        <dbReference type="ARBA" id="ARBA00022468"/>
    </source>
</evidence>
<dbReference type="PANTHER" id="PTHR22957">
    <property type="entry name" value="TBC1 DOMAIN FAMILY MEMBER GTPASE-ACTIVATING PROTEIN"/>
    <property type="match status" value="1"/>
</dbReference>
<accession>A0AA88LC50</accession>
<feature type="domain" description="Rab-GAP TBC" evidence="3">
    <location>
        <begin position="468"/>
        <end position="653"/>
    </location>
</feature>
<dbReference type="SUPFAM" id="SSF47923">
    <property type="entry name" value="Ypt/Rab-GAP domain of gyp1p"/>
    <property type="match status" value="2"/>
</dbReference>
<dbReference type="Proteomes" id="UP001187531">
    <property type="component" value="Unassembled WGS sequence"/>
</dbReference>
<evidence type="ECO:0000259" key="2">
    <source>
        <dbReference type="PROSITE" id="PS50011"/>
    </source>
</evidence>
<dbReference type="InterPro" id="IPR036873">
    <property type="entry name" value="Rhodanese-like_dom_sf"/>
</dbReference>
<dbReference type="SMART" id="SM00450">
    <property type="entry name" value="RHOD"/>
    <property type="match status" value="1"/>
</dbReference>
<dbReference type="InterPro" id="IPR001763">
    <property type="entry name" value="Rhodanese-like_dom"/>
</dbReference>
<dbReference type="PROSITE" id="PS50206">
    <property type="entry name" value="RHODANESE_3"/>
    <property type="match status" value="1"/>
</dbReference>
<dbReference type="PANTHER" id="PTHR22957:SF168">
    <property type="entry name" value="TBC DOMAIN-CONTAINING PROTEIN KINASE-LIKE PROTEIN"/>
    <property type="match status" value="1"/>
</dbReference>
<feature type="domain" description="Protein kinase" evidence="2">
    <location>
        <begin position="1"/>
        <end position="286"/>
    </location>
</feature>
<dbReference type="InterPro" id="IPR000195">
    <property type="entry name" value="Rab-GAP-TBC_dom"/>
</dbReference>
<dbReference type="FunFam" id="1.10.472.80:FF:000015">
    <property type="entry name" value="TBC domain-containing protein kinase-like protein"/>
    <property type="match status" value="1"/>
</dbReference>
<dbReference type="Gene3D" id="1.10.472.80">
    <property type="entry name" value="Ypt/Rab-GAP domain of gyp1p, domain 3"/>
    <property type="match status" value="1"/>
</dbReference>
<evidence type="ECO:0000259" key="4">
    <source>
        <dbReference type="PROSITE" id="PS50206"/>
    </source>
</evidence>
<dbReference type="GO" id="GO:0005524">
    <property type="term" value="F:ATP binding"/>
    <property type="evidence" value="ECO:0007669"/>
    <property type="project" value="InterPro"/>
</dbReference>
<dbReference type="Pfam" id="PF00566">
    <property type="entry name" value="RabGAP-TBC"/>
    <property type="match status" value="1"/>
</dbReference>
<protein>
    <recommendedName>
        <fullName evidence="7">TBC domain-containing protein kinase-like protein</fullName>
    </recommendedName>
</protein>
<dbReference type="InterPro" id="IPR011009">
    <property type="entry name" value="Kinase-like_dom_sf"/>
</dbReference>
<dbReference type="SUPFAM" id="SSF56112">
    <property type="entry name" value="Protein kinase-like (PK-like)"/>
    <property type="match status" value="1"/>
</dbReference>
<dbReference type="EMBL" id="JAVRJZ010000007">
    <property type="protein sequence ID" value="KAK2720704.1"/>
    <property type="molecule type" value="Genomic_DNA"/>
</dbReference>
<feature type="domain" description="Rhodanese" evidence="4">
    <location>
        <begin position="771"/>
        <end position="870"/>
    </location>
</feature>
<dbReference type="PROSITE" id="PS50011">
    <property type="entry name" value="PROTEIN_KINASE_DOM"/>
    <property type="match status" value="1"/>
</dbReference>
<name>A0AA88LC50_ARTSF</name>
<dbReference type="EMBL" id="JAVRJZ010000007">
    <property type="protein sequence ID" value="KAK2720705.1"/>
    <property type="molecule type" value="Genomic_DNA"/>
</dbReference>
<reference evidence="5" key="1">
    <citation type="submission" date="2023-07" db="EMBL/GenBank/DDBJ databases">
        <title>Chromosome-level genome assembly of Artemia franciscana.</title>
        <authorList>
            <person name="Jo E."/>
        </authorList>
    </citation>
    <scope>NUCLEOTIDE SEQUENCE</scope>
    <source>
        <tissue evidence="5">Whole body</tissue>
    </source>
</reference>
<dbReference type="Pfam" id="PF00581">
    <property type="entry name" value="Rhodanese"/>
    <property type="match status" value="1"/>
</dbReference>
<dbReference type="SUPFAM" id="SSF52821">
    <property type="entry name" value="Rhodanese/Cell cycle control phosphatase"/>
    <property type="match status" value="1"/>
</dbReference>
<dbReference type="AlphaFoldDB" id="A0AA88LC50"/>
<dbReference type="InterPro" id="IPR000719">
    <property type="entry name" value="Prot_kinase_dom"/>
</dbReference>
<dbReference type="Gene3D" id="1.10.510.10">
    <property type="entry name" value="Transferase(Phosphotransferase) domain 1"/>
    <property type="match status" value="1"/>
</dbReference>
<sequence length="871" mass="99610">MSNLWAPSPGKNGTIGISFIYTKNHPAESCGTNGLPLTPNTTKILGVFKDLQNVQHDNLCVYIDAVKSKHDKIIILQEHYNNTVWKISKEDINRSIKKVAYSILNGLDCLHKSGYHHNHLSVDNVLITEDDQVKLSQYGLFTLTEFGELVSFPVSNPCYMAPEIILQGCRGRRPRSWSSHSEEGLSEKKFLLSDDIWSFGILLLELLSKKRLWKRPNISLEYMLKFVIRLMRSKERSAARHYAIELEFEESFKMLPLELSKLIESCLIINPEERPTTCELLQLPLFEAQVERAPPRRKFFISTDFRAKNLSLSQKNIKRVHPVRKRNFFELYHLWRLAGGDPESELRKKGLTKSKPSICTLPRLCIVEGQSFGSERDDYKLFDRSVVSVSFDSLIKRLENIPEEAYYPLLVESRLGPDKNYVGNAQSLPFGIREVDIEYQLHRIILFERLLKSYPYTRDRIIEEAMKDVPPLYRGETWAAILGVIGDVQRQYENIDKDTPTSTDRQIEVDIPRCHQYIDLLASPVAHAKFKRILKAWIVSHPEYVYWQGLDSLCAPFLLLNFNDEALAYASLSAFIPKYLNGFFLKDNSNVMQEYLTKFSQLLAFHDPLLSVHLAEVRFVPELYAIPWFLTMFAHVFPLNKIFHLWDTLLLGSASFPLFVGLAILRQLRELLMSSGFNECISYFSNMPEIDMERCLKDSKEMWETTPKSATYRKYEAKKESISVFDANGLSPRTPIANEQEDMAVISVPLNELKAEKCLRISAEDLLIHLSKNEVLPLDIRQPQDYSRGSLSESINLPFSNCFDKSTEEITKIPTEVRATKKIVVVISGGRGHMAACLVASALLKAGVARVCTLHKGIDSLRNSNALVLPS</sequence>
<comment type="caution">
    <text evidence="5">The sequence shown here is derived from an EMBL/GenBank/DDBJ whole genome shotgun (WGS) entry which is preliminary data.</text>
</comment>
<dbReference type="PROSITE" id="PS50086">
    <property type="entry name" value="TBC_RABGAP"/>
    <property type="match status" value="1"/>
</dbReference>
<dbReference type="EMBL" id="JAVRJZ010000007">
    <property type="protein sequence ID" value="KAK2720703.1"/>
    <property type="molecule type" value="Genomic_DNA"/>
</dbReference>
<dbReference type="SMART" id="SM00164">
    <property type="entry name" value="TBC"/>
    <property type="match status" value="1"/>
</dbReference>
<dbReference type="Gene3D" id="3.40.250.10">
    <property type="entry name" value="Rhodanese-like domain"/>
    <property type="match status" value="1"/>
</dbReference>
<dbReference type="InterPro" id="IPR035969">
    <property type="entry name" value="Rab-GAP_TBC_sf"/>
</dbReference>
<dbReference type="GO" id="GO:0004672">
    <property type="term" value="F:protein kinase activity"/>
    <property type="evidence" value="ECO:0007669"/>
    <property type="project" value="InterPro"/>
</dbReference>
<keyword evidence="1" id="KW-0343">GTPase activation</keyword>
<dbReference type="GO" id="GO:0005096">
    <property type="term" value="F:GTPase activator activity"/>
    <property type="evidence" value="ECO:0007669"/>
    <property type="project" value="UniProtKB-KW"/>
</dbReference>
<evidence type="ECO:0000259" key="3">
    <source>
        <dbReference type="PROSITE" id="PS50086"/>
    </source>
</evidence>
<dbReference type="Gene3D" id="1.10.8.270">
    <property type="entry name" value="putative rabgap domain of human tbc1 domain family member 14 like domains"/>
    <property type="match status" value="1"/>
</dbReference>
<gene>
    <name evidence="5" type="ORF">QYM36_004556</name>
</gene>
<evidence type="ECO:0008006" key="7">
    <source>
        <dbReference type="Google" id="ProtNLM"/>
    </source>
</evidence>
<organism evidence="5 6">
    <name type="scientific">Artemia franciscana</name>
    <name type="common">Brine shrimp</name>
    <name type="synonym">Artemia sanfranciscana</name>
    <dbReference type="NCBI Taxonomy" id="6661"/>
    <lineage>
        <taxon>Eukaryota</taxon>
        <taxon>Metazoa</taxon>
        <taxon>Ecdysozoa</taxon>
        <taxon>Arthropoda</taxon>
        <taxon>Crustacea</taxon>
        <taxon>Branchiopoda</taxon>
        <taxon>Anostraca</taxon>
        <taxon>Artemiidae</taxon>
        <taxon>Artemia</taxon>
    </lineage>
</organism>
<evidence type="ECO:0000313" key="5">
    <source>
        <dbReference type="EMBL" id="KAK2720704.1"/>
    </source>
</evidence>
<evidence type="ECO:0000313" key="6">
    <source>
        <dbReference type="Proteomes" id="UP001187531"/>
    </source>
</evidence>